<dbReference type="Proteomes" id="UP001595914">
    <property type="component" value="Unassembled WGS sequence"/>
</dbReference>
<reference evidence="3" key="1">
    <citation type="journal article" date="2019" name="Int. J. Syst. Evol. Microbiol.">
        <title>The Global Catalogue of Microorganisms (GCM) 10K type strain sequencing project: providing services to taxonomists for standard genome sequencing and annotation.</title>
        <authorList>
            <consortium name="The Broad Institute Genomics Platform"/>
            <consortium name="The Broad Institute Genome Sequencing Center for Infectious Disease"/>
            <person name="Wu L."/>
            <person name="Ma J."/>
        </authorList>
    </citation>
    <scope>NUCLEOTIDE SEQUENCE [LARGE SCALE GENOMIC DNA]</scope>
    <source>
        <strain evidence="3">CCUG 54520</strain>
    </source>
</reference>
<evidence type="ECO:0000259" key="1">
    <source>
        <dbReference type="Pfam" id="PF18739"/>
    </source>
</evidence>
<accession>A0ABV9FM38</accession>
<evidence type="ECO:0000313" key="3">
    <source>
        <dbReference type="Proteomes" id="UP001595914"/>
    </source>
</evidence>
<dbReference type="Pfam" id="PF18739">
    <property type="entry name" value="HEPN_Apea"/>
    <property type="match status" value="1"/>
</dbReference>
<proteinExistence type="predicted"/>
<comment type="caution">
    <text evidence="2">The sequence shown here is derived from an EMBL/GenBank/DDBJ whole genome shotgun (WGS) entry which is preliminary data.</text>
</comment>
<protein>
    <submittedName>
        <fullName evidence="2">HEPN domain-containing protein</fullName>
    </submittedName>
</protein>
<feature type="domain" description="Apea-like HEPN" evidence="1">
    <location>
        <begin position="76"/>
        <end position="158"/>
    </location>
</feature>
<name>A0ABV9FM38_9NOCA</name>
<dbReference type="RefSeq" id="WP_378414181.1">
    <property type="nucleotide sequence ID" value="NZ_JBHSFO010000002.1"/>
</dbReference>
<keyword evidence="3" id="KW-1185">Reference proteome</keyword>
<organism evidence="2 3">
    <name type="scientific">Rhodococcus kronopolitis</name>
    <dbReference type="NCBI Taxonomy" id="1460226"/>
    <lineage>
        <taxon>Bacteria</taxon>
        <taxon>Bacillati</taxon>
        <taxon>Actinomycetota</taxon>
        <taxon>Actinomycetes</taxon>
        <taxon>Mycobacteriales</taxon>
        <taxon>Nocardiaceae</taxon>
        <taxon>Rhodococcus</taxon>
    </lineage>
</organism>
<evidence type="ECO:0000313" key="2">
    <source>
        <dbReference type="EMBL" id="MFC4602732.1"/>
    </source>
</evidence>
<dbReference type="InterPro" id="IPR041229">
    <property type="entry name" value="HEPN_Apea"/>
</dbReference>
<gene>
    <name evidence="2" type="ORF">ACFO6S_03395</name>
</gene>
<dbReference type="EMBL" id="JBHSFO010000002">
    <property type="protein sequence ID" value="MFC4602732.1"/>
    <property type="molecule type" value="Genomic_DNA"/>
</dbReference>
<sequence length="177" mass="19468">MTSEDQHDVLFRLSDVDDFDQLMGRWSALIARAPYGVDSVVALWRESSTYYENKLIAASSALEALDRGLHGDHGLGGRGPSYAARCAKLIAIPDPEAVRMLVGDPDQWATDMKKARNDLAHGYPPDERKTPAGVWYALKDGCRAVLALVLMAELGLPPEIQRRAVKIGGLRRCSHAR</sequence>